<dbReference type="EMBL" id="CM027681">
    <property type="protein sequence ID" value="KAG0545238.1"/>
    <property type="molecule type" value="Genomic_DNA"/>
</dbReference>
<dbReference type="Pfam" id="PF01657">
    <property type="entry name" value="Stress-antifung"/>
    <property type="match status" value="2"/>
</dbReference>
<dbReference type="Gene3D" id="3.30.430.20">
    <property type="entry name" value="Gnk2 domain, C-X8-C-X2-C motif"/>
    <property type="match status" value="2"/>
</dbReference>
<keyword evidence="10" id="KW-0472">Membrane</keyword>
<dbReference type="GO" id="GO:0005524">
    <property type="term" value="F:ATP binding"/>
    <property type="evidence" value="ECO:0007669"/>
    <property type="project" value="UniProtKB-UniRule"/>
</dbReference>
<dbReference type="PROSITE" id="PS51473">
    <property type="entry name" value="GNK2"/>
    <property type="match status" value="2"/>
</dbReference>
<evidence type="ECO:0000256" key="7">
    <source>
        <dbReference type="ARBA" id="ARBA00022840"/>
    </source>
</evidence>
<dbReference type="CDD" id="cd23509">
    <property type="entry name" value="Gnk2-like"/>
    <property type="match status" value="2"/>
</dbReference>
<dbReference type="InterPro" id="IPR002902">
    <property type="entry name" value="GNK2"/>
</dbReference>
<accession>A0A921RSV3</accession>
<keyword evidence="6" id="KW-0418">Kinase</keyword>
<feature type="chain" id="PRO_5036903731" description="Gnk2-homologous domain-containing protein" evidence="11">
    <location>
        <begin position="35"/>
        <end position="521"/>
    </location>
</feature>
<evidence type="ECO:0000313" key="13">
    <source>
        <dbReference type="EMBL" id="KAG0545238.1"/>
    </source>
</evidence>
<evidence type="ECO:0000256" key="1">
    <source>
        <dbReference type="ARBA" id="ARBA00022527"/>
    </source>
</evidence>
<feature type="signal peptide" evidence="11">
    <location>
        <begin position="1"/>
        <end position="34"/>
    </location>
</feature>
<keyword evidence="10" id="KW-1133">Transmembrane helix</keyword>
<keyword evidence="10" id="KW-0812">Transmembrane</keyword>
<evidence type="ECO:0000256" key="6">
    <source>
        <dbReference type="ARBA" id="ARBA00022777"/>
    </source>
</evidence>
<dbReference type="InterPro" id="IPR011009">
    <property type="entry name" value="Kinase-like_dom_sf"/>
</dbReference>
<feature type="domain" description="Gnk2-homologous" evidence="12">
    <location>
        <begin position="34"/>
        <end position="138"/>
    </location>
</feature>
<proteinExistence type="predicted"/>
<reference evidence="13" key="1">
    <citation type="journal article" date="2019" name="BMC Genomics">
        <title>A new reference genome for Sorghum bicolor reveals high levels of sequence similarity between sweet and grain genotypes: implications for the genetics of sugar metabolism.</title>
        <authorList>
            <person name="Cooper E.A."/>
            <person name="Brenton Z.W."/>
            <person name="Flinn B.S."/>
            <person name="Jenkins J."/>
            <person name="Shu S."/>
            <person name="Flowers D."/>
            <person name="Luo F."/>
            <person name="Wang Y."/>
            <person name="Xia P."/>
            <person name="Barry K."/>
            <person name="Daum C."/>
            <person name="Lipzen A."/>
            <person name="Yoshinaga Y."/>
            <person name="Schmutz J."/>
            <person name="Saski C."/>
            <person name="Vermerris W."/>
            <person name="Kresovich S."/>
        </authorList>
    </citation>
    <scope>NUCLEOTIDE SEQUENCE</scope>
</reference>
<evidence type="ECO:0000256" key="5">
    <source>
        <dbReference type="ARBA" id="ARBA00022741"/>
    </source>
</evidence>
<keyword evidence="8" id="KW-0675">Receptor</keyword>
<keyword evidence="4" id="KW-0677">Repeat</keyword>
<evidence type="ECO:0000256" key="9">
    <source>
        <dbReference type="PROSITE-ProRule" id="PRU10141"/>
    </source>
</evidence>
<dbReference type="FunFam" id="3.30.430.20:FF:000004">
    <property type="entry name" value="Receptor-like serine-threonine protein kinase"/>
    <property type="match status" value="1"/>
</dbReference>
<evidence type="ECO:0000256" key="2">
    <source>
        <dbReference type="ARBA" id="ARBA00022679"/>
    </source>
</evidence>
<dbReference type="PANTHER" id="PTHR47973">
    <property type="entry name" value="CYSTEINE-RICH RECEPTOR-LIKE PROTEIN KINASE 3"/>
    <property type="match status" value="1"/>
</dbReference>
<dbReference type="PROSITE" id="PS00107">
    <property type="entry name" value="PROTEIN_KINASE_ATP"/>
    <property type="match status" value="1"/>
</dbReference>
<evidence type="ECO:0000256" key="10">
    <source>
        <dbReference type="SAM" id="Phobius"/>
    </source>
</evidence>
<dbReference type="SUPFAM" id="SSF56112">
    <property type="entry name" value="Protein kinase-like (PK-like)"/>
    <property type="match status" value="1"/>
</dbReference>
<protein>
    <recommendedName>
        <fullName evidence="12">Gnk2-homologous domain-containing protein</fullName>
    </recommendedName>
</protein>
<keyword evidence="1" id="KW-0723">Serine/threonine-protein kinase</keyword>
<keyword evidence="2" id="KW-0808">Transferase</keyword>
<dbReference type="InterPro" id="IPR017441">
    <property type="entry name" value="Protein_kinase_ATP_BS"/>
</dbReference>
<feature type="transmembrane region" description="Helical" evidence="10">
    <location>
        <begin position="289"/>
        <end position="315"/>
    </location>
</feature>
<keyword evidence="3 11" id="KW-0732">Signal</keyword>
<evidence type="ECO:0000259" key="12">
    <source>
        <dbReference type="PROSITE" id="PS51473"/>
    </source>
</evidence>
<dbReference type="Proteomes" id="UP000807115">
    <property type="component" value="Chromosome 2"/>
</dbReference>
<keyword evidence="5 9" id="KW-0547">Nucleotide-binding</keyword>
<dbReference type="AlphaFoldDB" id="A0A921RSV3"/>
<organism evidence="13 14">
    <name type="scientific">Sorghum bicolor</name>
    <name type="common">Sorghum</name>
    <name type="synonym">Sorghum vulgare</name>
    <dbReference type="NCBI Taxonomy" id="4558"/>
    <lineage>
        <taxon>Eukaryota</taxon>
        <taxon>Viridiplantae</taxon>
        <taxon>Streptophyta</taxon>
        <taxon>Embryophyta</taxon>
        <taxon>Tracheophyta</taxon>
        <taxon>Spermatophyta</taxon>
        <taxon>Magnoliopsida</taxon>
        <taxon>Liliopsida</taxon>
        <taxon>Poales</taxon>
        <taxon>Poaceae</taxon>
        <taxon>PACMAD clade</taxon>
        <taxon>Panicoideae</taxon>
        <taxon>Andropogonodae</taxon>
        <taxon>Andropogoneae</taxon>
        <taxon>Sorghinae</taxon>
        <taxon>Sorghum</taxon>
    </lineage>
</organism>
<gene>
    <name evidence="13" type="ORF">BDA96_02G344400</name>
</gene>
<name>A0A921RSV3_SORBI</name>
<comment type="caution">
    <text evidence="13">The sequence shown here is derived from an EMBL/GenBank/DDBJ whole genome shotgun (WGS) entry which is preliminary data.</text>
</comment>
<dbReference type="Gene3D" id="1.10.510.10">
    <property type="entry name" value="Transferase(Phosphotransferase) domain 1"/>
    <property type="match status" value="1"/>
</dbReference>
<reference evidence="13" key="2">
    <citation type="submission" date="2020-10" db="EMBL/GenBank/DDBJ databases">
        <authorList>
            <person name="Cooper E.A."/>
            <person name="Brenton Z.W."/>
            <person name="Flinn B.S."/>
            <person name="Jenkins J."/>
            <person name="Shu S."/>
            <person name="Flowers D."/>
            <person name="Luo F."/>
            <person name="Wang Y."/>
            <person name="Xia P."/>
            <person name="Barry K."/>
            <person name="Daum C."/>
            <person name="Lipzen A."/>
            <person name="Yoshinaga Y."/>
            <person name="Schmutz J."/>
            <person name="Saski C."/>
            <person name="Vermerris W."/>
            <person name="Kresovich S."/>
        </authorList>
    </citation>
    <scope>NUCLEOTIDE SEQUENCE</scope>
</reference>
<evidence type="ECO:0000256" key="8">
    <source>
        <dbReference type="ARBA" id="ARBA00023170"/>
    </source>
</evidence>
<evidence type="ECO:0000256" key="11">
    <source>
        <dbReference type="SAM" id="SignalP"/>
    </source>
</evidence>
<evidence type="ECO:0000256" key="3">
    <source>
        <dbReference type="ARBA" id="ARBA00022729"/>
    </source>
</evidence>
<dbReference type="Gene3D" id="3.30.200.20">
    <property type="entry name" value="Phosphorylase Kinase, domain 1"/>
    <property type="match status" value="1"/>
</dbReference>
<dbReference type="GO" id="GO:0004674">
    <property type="term" value="F:protein serine/threonine kinase activity"/>
    <property type="evidence" value="ECO:0007669"/>
    <property type="project" value="UniProtKB-KW"/>
</dbReference>
<feature type="binding site" evidence="9">
    <location>
        <position position="386"/>
    </location>
    <ligand>
        <name>ATP</name>
        <dbReference type="ChEBI" id="CHEBI:30616"/>
    </ligand>
</feature>
<evidence type="ECO:0000313" key="14">
    <source>
        <dbReference type="Proteomes" id="UP000807115"/>
    </source>
</evidence>
<dbReference type="InterPro" id="IPR038408">
    <property type="entry name" value="GNK2_sf"/>
</dbReference>
<sequence>MRTKLPMAPHLLAVAVAVSAIIAAVSLLAPGAAGYPWPFCGTSNDFKPNSTYQANLNLLAATLPKNVSASPTLYATAVVGAVPEQVWAMGLCRGDTNASSCLACLTQAFQDLPNDCSYNKDATIYYDPCILHYSDVHTLPDDDTGPTTLSYTVNNNANVTSDPARFERLLAALVNATAEHAAYNSTRRFATGEADFDQEFPKVYTLAQCTPDQTPALCRKCLAGLISQSLDGFQSNIGGRVLWVNCTWRYETAPFFNGPAMVRLATSSPPAPAPAGTTTAAAGGGERKYSVFIVVLAVVLPTLAALNLVFCFCFWRRRRQVAQAKQSQAMYSTEAEDMETVDSMMIDISTLRAATGNFDETNKLGEGGFGAVYKGVLPDGDEIAVKRLSKSSTQGVEELKNDFGVMVLEIVTGRKNNDSYHHNSQTSGDLLTTVWEHWEAGTVAELVDPSLGGSFPEGDVLRCIHIGLLCVQGDPAARPVMSSVVMMLGTDTVTLQAPSKPGFFARKSGTNTTVSADVSSI</sequence>
<feature type="domain" description="Gnk2-homologous" evidence="12">
    <location>
        <begin position="147"/>
        <end position="255"/>
    </location>
</feature>
<evidence type="ECO:0000256" key="4">
    <source>
        <dbReference type="ARBA" id="ARBA00022737"/>
    </source>
</evidence>
<dbReference type="FunFam" id="3.30.430.20:FF:000006">
    <property type="entry name" value="Receptor-like serine-threonine protein kinase"/>
    <property type="match status" value="1"/>
</dbReference>
<dbReference type="InterPro" id="IPR052059">
    <property type="entry name" value="CR_Ser/Thr_kinase"/>
</dbReference>
<keyword evidence="7 9" id="KW-0067">ATP-binding</keyword>